<dbReference type="CDD" id="cd18617">
    <property type="entry name" value="GH43_XynB-like"/>
    <property type="match status" value="1"/>
</dbReference>
<feature type="active site" description="Proton donor" evidence="5">
    <location>
        <position position="193"/>
    </location>
</feature>
<dbReference type="AlphaFoldDB" id="A0A2I2GSB4"/>
<dbReference type="Pfam" id="PF17851">
    <property type="entry name" value="GH43_C2"/>
    <property type="match status" value="1"/>
</dbReference>
<feature type="site" description="Important for catalytic activity, responsible for pKa modulation of the active site Glu and correct orientation of both the proton donor and substrate" evidence="6">
    <location>
        <position position="133"/>
    </location>
</feature>
<sequence length="532" mass="60608">MSTYFNPIIPGCNPDPSVVRVNRDFFLVTSSFEYTPGVPVYHSRDLISWTLIGHALTRKSQLDIRTPEPGGGVWATTIRWHDGFFYIFTASIDRFRPQYDERIWSHGFYVSTRDIWDSESWSDPVYFDQIGFDQDVFWDDDGTVYLSSTYQKVNRSDPPKKDLAVHICTVDLVTGRSTSIPQLLRESSSGVSEGSHLFKRGKYYYLITAEGGTEGGHSEYVFHNRTGPLGAWEACPHNPVLYNGLDNEVQSTGHADLFDDAEGNWWAVLLGTRPSKTGDVWEESVFGRETFLIPVQWHDDWPVFNEALEVSLRARGPGLYEHSIPAGWRDNFNEATLQLGWYRKNTPKKTDYTLTERPGYLRLYGSAYPLSVPASPTLFLRKQTHQAVRWRTQVSFFPRSKHTEAGTVLWWDYFTFSRIGICMDSTGARIARFVSPDGATVEEILPDADSGAIYFVIDCDAEYRLGYEVPSKREKDVKWLGSVSRAVMTRHPRIGRPNTGMMLGVYAFGDKEQCLEPADFEFAEFEPLGEVL</sequence>
<proteinExistence type="inferred from homology"/>
<dbReference type="InterPro" id="IPR051795">
    <property type="entry name" value="Glycosyl_Hydrlase_43"/>
</dbReference>
<evidence type="ECO:0000259" key="8">
    <source>
        <dbReference type="Pfam" id="PF17851"/>
    </source>
</evidence>
<protein>
    <recommendedName>
        <fullName evidence="8">Beta-xylosidase C-terminal Concanavalin A-like domain-containing protein</fullName>
    </recommendedName>
</protein>
<evidence type="ECO:0000256" key="7">
    <source>
        <dbReference type="RuleBase" id="RU361187"/>
    </source>
</evidence>
<dbReference type="VEuPathDB" id="FungiDB:P170DRAFT_443475"/>
<dbReference type="OrthoDB" id="2139957at2759"/>
<dbReference type="InterPro" id="IPR023296">
    <property type="entry name" value="Glyco_hydro_beta-prop_sf"/>
</dbReference>
<dbReference type="Proteomes" id="UP000234275">
    <property type="component" value="Unassembled WGS sequence"/>
</dbReference>
<dbReference type="GO" id="GO:0004553">
    <property type="term" value="F:hydrolase activity, hydrolyzing O-glycosyl compounds"/>
    <property type="evidence" value="ECO:0007669"/>
    <property type="project" value="InterPro"/>
</dbReference>
<keyword evidence="4 7" id="KW-0326">Glycosidase</keyword>
<dbReference type="Pfam" id="PF04616">
    <property type="entry name" value="Glyco_hydro_43"/>
    <property type="match status" value="1"/>
</dbReference>
<dbReference type="Gene3D" id="2.60.120.200">
    <property type="match status" value="1"/>
</dbReference>
<evidence type="ECO:0000256" key="2">
    <source>
        <dbReference type="ARBA" id="ARBA00022729"/>
    </source>
</evidence>
<dbReference type="GeneID" id="36558249"/>
<dbReference type="InterPro" id="IPR041542">
    <property type="entry name" value="GH43_C2"/>
</dbReference>
<organism evidence="9 10">
    <name type="scientific">Aspergillus steynii IBT 23096</name>
    <dbReference type="NCBI Taxonomy" id="1392250"/>
    <lineage>
        <taxon>Eukaryota</taxon>
        <taxon>Fungi</taxon>
        <taxon>Dikarya</taxon>
        <taxon>Ascomycota</taxon>
        <taxon>Pezizomycotina</taxon>
        <taxon>Eurotiomycetes</taxon>
        <taxon>Eurotiomycetidae</taxon>
        <taxon>Eurotiales</taxon>
        <taxon>Aspergillaceae</taxon>
        <taxon>Aspergillus</taxon>
        <taxon>Aspergillus subgen. Circumdati</taxon>
    </lineage>
</organism>
<dbReference type="RefSeq" id="XP_024711058.1">
    <property type="nucleotide sequence ID" value="XM_024850550.1"/>
</dbReference>
<evidence type="ECO:0000313" key="9">
    <source>
        <dbReference type="EMBL" id="PLB55756.1"/>
    </source>
</evidence>
<evidence type="ECO:0000256" key="5">
    <source>
        <dbReference type="PIRSR" id="PIRSR606710-1"/>
    </source>
</evidence>
<dbReference type="EMBL" id="MSFO01000001">
    <property type="protein sequence ID" value="PLB55756.1"/>
    <property type="molecule type" value="Genomic_DNA"/>
</dbReference>
<keyword evidence="10" id="KW-1185">Reference proteome</keyword>
<evidence type="ECO:0000256" key="6">
    <source>
        <dbReference type="PIRSR" id="PIRSR606710-2"/>
    </source>
</evidence>
<feature type="active site" description="Proton acceptor" evidence="5">
    <location>
        <position position="15"/>
    </location>
</feature>
<dbReference type="SUPFAM" id="SSF49899">
    <property type="entry name" value="Concanavalin A-like lectins/glucanases"/>
    <property type="match status" value="1"/>
</dbReference>
<dbReference type="InterPro" id="IPR006710">
    <property type="entry name" value="Glyco_hydro_43"/>
</dbReference>
<comment type="similarity">
    <text evidence="1 7">Belongs to the glycosyl hydrolase 43 family.</text>
</comment>
<keyword evidence="2" id="KW-0732">Signal</keyword>
<evidence type="ECO:0000256" key="4">
    <source>
        <dbReference type="ARBA" id="ARBA00023295"/>
    </source>
</evidence>
<name>A0A2I2GSB4_9EURO</name>
<dbReference type="STRING" id="1392250.A0A2I2GSB4"/>
<evidence type="ECO:0000256" key="1">
    <source>
        <dbReference type="ARBA" id="ARBA00009865"/>
    </source>
</evidence>
<accession>A0A2I2GSB4</accession>
<evidence type="ECO:0000256" key="3">
    <source>
        <dbReference type="ARBA" id="ARBA00022801"/>
    </source>
</evidence>
<gene>
    <name evidence="9" type="ORF">P170DRAFT_443475</name>
</gene>
<keyword evidence="3 7" id="KW-0378">Hydrolase</keyword>
<dbReference type="PANTHER" id="PTHR42812">
    <property type="entry name" value="BETA-XYLOSIDASE"/>
    <property type="match status" value="1"/>
</dbReference>
<comment type="caution">
    <text evidence="9">The sequence shown here is derived from an EMBL/GenBank/DDBJ whole genome shotgun (WGS) entry which is preliminary data.</text>
</comment>
<dbReference type="InterPro" id="IPR013320">
    <property type="entry name" value="ConA-like_dom_sf"/>
</dbReference>
<evidence type="ECO:0000313" key="10">
    <source>
        <dbReference type="Proteomes" id="UP000234275"/>
    </source>
</evidence>
<dbReference type="Gene3D" id="2.115.10.20">
    <property type="entry name" value="Glycosyl hydrolase domain, family 43"/>
    <property type="match status" value="1"/>
</dbReference>
<dbReference type="GO" id="GO:0005975">
    <property type="term" value="P:carbohydrate metabolic process"/>
    <property type="evidence" value="ECO:0007669"/>
    <property type="project" value="InterPro"/>
</dbReference>
<feature type="domain" description="Beta-xylosidase C-terminal Concanavalin A-like" evidence="8">
    <location>
        <begin position="329"/>
        <end position="526"/>
    </location>
</feature>
<dbReference type="SUPFAM" id="SSF75005">
    <property type="entry name" value="Arabinanase/levansucrase/invertase"/>
    <property type="match status" value="1"/>
</dbReference>
<reference evidence="9 10" key="1">
    <citation type="submission" date="2016-12" db="EMBL/GenBank/DDBJ databases">
        <title>The genomes of Aspergillus section Nigri reveals drivers in fungal speciation.</title>
        <authorList>
            <consortium name="DOE Joint Genome Institute"/>
            <person name="Vesth T.C."/>
            <person name="Nybo J."/>
            <person name="Theobald S."/>
            <person name="Brandl J."/>
            <person name="Frisvad J.C."/>
            <person name="Nielsen K.F."/>
            <person name="Lyhne E.K."/>
            <person name="Kogle M.E."/>
            <person name="Kuo A."/>
            <person name="Riley R."/>
            <person name="Clum A."/>
            <person name="Nolan M."/>
            <person name="Lipzen A."/>
            <person name="Salamov A."/>
            <person name="Henrissat B."/>
            <person name="Wiebenga A."/>
            <person name="De Vries R.P."/>
            <person name="Grigoriev I.V."/>
            <person name="Mortensen U.H."/>
            <person name="Andersen M.R."/>
            <person name="Baker S.E."/>
        </authorList>
    </citation>
    <scope>NUCLEOTIDE SEQUENCE [LARGE SCALE GENOMIC DNA]</scope>
    <source>
        <strain evidence="9 10">IBT 23096</strain>
    </source>
</reference>
<dbReference type="PANTHER" id="PTHR42812:SF16">
    <property type="entry name" value="HYDROLASE, PUTATIVE (AFU_ORTHOLOGUE AFUA_7G06110)-RELATED"/>
    <property type="match status" value="1"/>
</dbReference>